<accession>A0AAU8FFJ9</accession>
<dbReference type="RefSeq" id="WP_353717814.1">
    <property type="nucleotide sequence ID" value="NZ_CP159289.1"/>
</dbReference>
<protein>
    <submittedName>
        <fullName evidence="1">DUF2442 domain-containing protein</fullName>
    </submittedName>
</protein>
<dbReference type="AlphaFoldDB" id="A0AAU8FFJ9"/>
<organism evidence="1">
    <name type="scientific">Dyadobacter sp. 676</name>
    <dbReference type="NCBI Taxonomy" id="3088362"/>
    <lineage>
        <taxon>Bacteria</taxon>
        <taxon>Pseudomonadati</taxon>
        <taxon>Bacteroidota</taxon>
        <taxon>Cytophagia</taxon>
        <taxon>Cytophagales</taxon>
        <taxon>Spirosomataceae</taxon>
        <taxon>Dyadobacter</taxon>
    </lineage>
</organism>
<gene>
    <name evidence="1" type="ORF">ABV298_19300</name>
</gene>
<evidence type="ECO:0000313" key="1">
    <source>
        <dbReference type="EMBL" id="XCH22482.1"/>
    </source>
</evidence>
<sequence>MKKSFKTGTTPLISKQLQTLLSEAGEDDVIDIADDLDRMILDNGLQIHHFGFARDLDLALFILNNKKVITKPLSSFPFLEKAEDWDLDQYTVSESGIHWTILDADISLRGLLQEDEVLTK</sequence>
<reference evidence="1" key="1">
    <citation type="submission" date="2024-06" db="EMBL/GenBank/DDBJ databases">
        <title>Sequencing and assembly of the genome of Dyadobacter sp. strain 676, a symbiont of Cyamopsis tetragonoloba.</title>
        <authorList>
            <person name="Guro P."/>
            <person name="Sazanova A."/>
            <person name="Kuznetsova I."/>
            <person name="Belimov A."/>
            <person name="Safronova V."/>
        </authorList>
    </citation>
    <scope>NUCLEOTIDE SEQUENCE</scope>
    <source>
        <strain evidence="1">676</strain>
    </source>
</reference>
<dbReference type="Gene3D" id="3.30.2020.40">
    <property type="entry name" value="Uncharacterised protein PF10387, DUF2442"/>
    <property type="match status" value="1"/>
</dbReference>
<dbReference type="EMBL" id="CP159289">
    <property type="protein sequence ID" value="XCH22482.1"/>
    <property type="molecule type" value="Genomic_DNA"/>
</dbReference>
<name>A0AAU8FFJ9_9BACT</name>
<dbReference type="InterPro" id="IPR018841">
    <property type="entry name" value="DUF2442"/>
</dbReference>
<dbReference type="Pfam" id="PF10387">
    <property type="entry name" value="DUF2442"/>
    <property type="match status" value="1"/>
</dbReference>
<proteinExistence type="predicted"/>